<dbReference type="InterPro" id="IPR012429">
    <property type="entry name" value="HGSNAT_cat"/>
</dbReference>
<proteinExistence type="predicted"/>
<feature type="transmembrane region" description="Helical" evidence="1">
    <location>
        <begin position="350"/>
        <end position="368"/>
    </location>
</feature>
<feature type="transmembrane region" description="Helical" evidence="1">
    <location>
        <begin position="274"/>
        <end position="292"/>
    </location>
</feature>
<feature type="transmembrane region" description="Helical" evidence="1">
    <location>
        <begin position="498"/>
        <end position="519"/>
    </location>
</feature>
<name>A0A4Y2DI90_ARAVE</name>
<comment type="caution">
    <text evidence="3">The sequence shown here is derived from an EMBL/GenBank/DDBJ whole genome shotgun (WGS) entry which is preliminary data.</text>
</comment>
<protein>
    <submittedName>
        <fullName evidence="3">Heparan-alpha-glucosaminide N-acetyltransferase</fullName>
    </submittedName>
</protein>
<keyword evidence="4" id="KW-1185">Reference proteome</keyword>
<dbReference type="GO" id="GO:0016740">
    <property type="term" value="F:transferase activity"/>
    <property type="evidence" value="ECO:0007669"/>
    <property type="project" value="UniProtKB-KW"/>
</dbReference>
<feature type="transmembrane region" description="Helical" evidence="1">
    <location>
        <begin position="563"/>
        <end position="583"/>
    </location>
</feature>
<gene>
    <name evidence="3" type="primary">HGSNAT_2</name>
    <name evidence="3" type="ORF">AVEN_8932_2</name>
</gene>
<evidence type="ECO:0000313" key="3">
    <source>
        <dbReference type="EMBL" id="GBM15554.1"/>
    </source>
</evidence>
<feature type="transmembrane region" description="Helical" evidence="1">
    <location>
        <begin position="416"/>
        <end position="435"/>
    </location>
</feature>
<feature type="transmembrane region" description="Helical" evidence="1">
    <location>
        <begin position="206"/>
        <end position="230"/>
    </location>
</feature>
<evidence type="ECO:0000313" key="4">
    <source>
        <dbReference type="Proteomes" id="UP000499080"/>
    </source>
</evidence>
<evidence type="ECO:0000259" key="2">
    <source>
        <dbReference type="Pfam" id="PF07786"/>
    </source>
</evidence>
<dbReference type="PANTHER" id="PTHR31061:SF24">
    <property type="entry name" value="LD22376P"/>
    <property type="match status" value="1"/>
</dbReference>
<feature type="transmembrane region" description="Helical" evidence="1">
    <location>
        <begin position="531"/>
        <end position="551"/>
    </location>
</feature>
<feature type="transmembrane region" description="Helical" evidence="1">
    <location>
        <begin position="590"/>
        <end position="608"/>
    </location>
</feature>
<sequence>MSLLDEPRWKKHGERYATVITDDRGSSMRDREQLLFAARVDIDVYDVSGNIVYIAVGTGLARLQSDNPVQPFDVYFEEPPKNPYYSYYSVLEVEKSKKNMSCGRLGIDESCIVINSNVDFVVNFLYQSMECENCSMLALEPLLPHHSQQLILKLASFGTIWKVQNEHNKTICGLTRNYLGENAWYHIDVNQTGCSLICDKEPEVTYYPVIFALSLYGLLFILYALGGLVYRSAFFNDLFRRNSLDVSTDLAAAFSSSTTIDDKKQKSVQQRLRSLDTVRGISLVIMIFVNYGGGKYTYFHHARWNGLTVADLVFPWFIWMMGMSMAFSLKSQLRKIVSKKKIFWQIVKRSVKLFALGVMLNTICLNVNLHELRILGVLQRFGICYFVVATVHLFYASADDKGYSSSAFRDIISYGGEWLIMLAFLTTHILLMYLVHEPDCPEGYFGPGGLHDQGAFFNCTGGAAGYIDRLLLGPSHLYQHPGLRAIYGGTQPYDPEGILGYFTSIFLVFLGLQAGKILLMFKEPKARLIRWMTWAIVTGCISGILCCFSKNDGWIPVNKNLWSVSFIFATSSLAFVLLSICYAVNDVYKLWSGGPFYHAGMNSIMLYVGHELTHNMFPWRWQVHPTHLSELFMNLWGTTLWVIIAVWMHRKNVFATV</sequence>
<dbReference type="Proteomes" id="UP000499080">
    <property type="component" value="Unassembled WGS sequence"/>
</dbReference>
<keyword evidence="1" id="KW-0472">Membrane</keyword>
<dbReference type="Pfam" id="PF07786">
    <property type="entry name" value="HGSNAT_cat"/>
    <property type="match status" value="1"/>
</dbReference>
<feature type="transmembrane region" description="Helical" evidence="1">
    <location>
        <begin position="374"/>
        <end position="395"/>
    </location>
</feature>
<accession>A0A4Y2DI90</accession>
<keyword evidence="1" id="KW-1133">Transmembrane helix</keyword>
<reference evidence="3 4" key="1">
    <citation type="journal article" date="2019" name="Sci. Rep.">
        <title>Orb-weaving spider Araneus ventricosus genome elucidates the spidroin gene catalogue.</title>
        <authorList>
            <person name="Kono N."/>
            <person name="Nakamura H."/>
            <person name="Ohtoshi R."/>
            <person name="Moran D.A.P."/>
            <person name="Shinohara A."/>
            <person name="Yoshida Y."/>
            <person name="Fujiwara M."/>
            <person name="Mori M."/>
            <person name="Tomita M."/>
            <person name="Arakawa K."/>
        </authorList>
    </citation>
    <scope>NUCLEOTIDE SEQUENCE [LARGE SCALE GENOMIC DNA]</scope>
</reference>
<dbReference type="OrthoDB" id="2149840at2759"/>
<dbReference type="AlphaFoldDB" id="A0A4Y2DI90"/>
<keyword evidence="1" id="KW-0812">Transmembrane</keyword>
<feature type="domain" description="Heparan-alpha-glucosaminide N-acetyltransferase catalytic" evidence="2">
    <location>
        <begin position="271"/>
        <end position="391"/>
    </location>
</feature>
<organism evidence="3 4">
    <name type="scientific">Araneus ventricosus</name>
    <name type="common">Orbweaver spider</name>
    <name type="synonym">Epeira ventricosa</name>
    <dbReference type="NCBI Taxonomy" id="182803"/>
    <lineage>
        <taxon>Eukaryota</taxon>
        <taxon>Metazoa</taxon>
        <taxon>Ecdysozoa</taxon>
        <taxon>Arthropoda</taxon>
        <taxon>Chelicerata</taxon>
        <taxon>Arachnida</taxon>
        <taxon>Araneae</taxon>
        <taxon>Araneomorphae</taxon>
        <taxon>Entelegynae</taxon>
        <taxon>Araneoidea</taxon>
        <taxon>Araneidae</taxon>
        <taxon>Araneus</taxon>
    </lineage>
</organism>
<dbReference type="EMBL" id="BGPR01000361">
    <property type="protein sequence ID" value="GBM15554.1"/>
    <property type="molecule type" value="Genomic_DNA"/>
</dbReference>
<feature type="transmembrane region" description="Helical" evidence="1">
    <location>
        <begin position="312"/>
        <end position="329"/>
    </location>
</feature>
<feature type="transmembrane region" description="Helical" evidence="1">
    <location>
        <begin position="628"/>
        <end position="648"/>
    </location>
</feature>
<evidence type="ECO:0000256" key="1">
    <source>
        <dbReference type="SAM" id="Phobius"/>
    </source>
</evidence>
<dbReference type="PANTHER" id="PTHR31061">
    <property type="entry name" value="LD22376P"/>
    <property type="match status" value="1"/>
</dbReference>
<keyword evidence="3" id="KW-0808">Transferase</keyword>